<protein>
    <submittedName>
        <fullName evidence="1 3">Uncharacterized protein</fullName>
    </submittedName>
</protein>
<evidence type="ECO:0000313" key="2">
    <source>
        <dbReference type="Proteomes" id="UP000270296"/>
    </source>
</evidence>
<dbReference type="AlphaFoldDB" id="A0A183IMG4"/>
<dbReference type="Proteomes" id="UP000270296">
    <property type="component" value="Unassembled WGS sequence"/>
</dbReference>
<dbReference type="EMBL" id="UZAM01008562">
    <property type="protein sequence ID" value="VDP05461.1"/>
    <property type="molecule type" value="Genomic_DNA"/>
</dbReference>
<proteinExistence type="predicted"/>
<reference evidence="1 2" key="2">
    <citation type="submission" date="2018-11" db="EMBL/GenBank/DDBJ databases">
        <authorList>
            <consortium name="Pathogen Informatics"/>
        </authorList>
    </citation>
    <scope>NUCLEOTIDE SEQUENCE [LARGE SCALE GENOMIC DNA]</scope>
</reference>
<keyword evidence="2" id="KW-1185">Reference proteome</keyword>
<gene>
    <name evidence="1" type="ORF">SBAD_LOCUS4810</name>
</gene>
<name>A0A183IMG4_9BILA</name>
<reference evidence="3" key="1">
    <citation type="submission" date="2016-06" db="UniProtKB">
        <authorList>
            <consortium name="WormBaseParasite"/>
        </authorList>
    </citation>
    <scope>IDENTIFICATION</scope>
</reference>
<dbReference type="WBParaSite" id="SBAD_0000500801-mRNA-1">
    <property type="protein sequence ID" value="SBAD_0000500801-mRNA-1"/>
    <property type="gene ID" value="SBAD_0000500801"/>
</dbReference>
<evidence type="ECO:0000313" key="3">
    <source>
        <dbReference type="WBParaSite" id="SBAD_0000500801-mRNA-1"/>
    </source>
</evidence>
<accession>A0A183IMG4</accession>
<evidence type="ECO:0000313" key="1">
    <source>
        <dbReference type="EMBL" id="VDP05461.1"/>
    </source>
</evidence>
<organism evidence="3">
    <name type="scientific">Soboliphyme baturini</name>
    <dbReference type="NCBI Taxonomy" id="241478"/>
    <lineage>
        <taxon>Eukaryota</taxon>
        <taxon>Metazoa</taxon>
        <taxon>Ecdysozoa</taxon>
        <taxon>Nematoda</taxon>
        <taxon>Enoplea</taxon>
        <taxon>Dorylaimia</taxon>
        <taxon>Dioctophymatida</taxon>
        <taxon>Dioctophymatoidea</taxon>
        <taxon>Soboliphymatidae</taxon>
        <taxon>Soboliphyme</taxon>
    </lineage>
</organism>
<sequence length="104" mass="11588">MAEYYQQLNLKAEDFTGLIGSIAGGGRKREDKGGNIGDLIGGLIGGGSRKKRQESRDERLNLRRFCSLYVVWLKAVPMKRFVCLITSSSKFLDGFFVAPSPVWD</sequence>